<feature type="region of interest" description="Disordered" evidence="2">
    <location>
        <begin position="854"/>
        <end position="891"/>
    </location>
</feature>
<feature type="compositionally biased region" description="Polar residues" evidence="2">
    <location>
        <begin position="918"/>
        <end position="930"/>
    </location>
</feature>
<feature type="compositionally biased region" description="Basic and acidic residues" evidence="2">
    <location>
        <begin position="709"/>
        <end position="733"/>
    </location>
</feature>
<keyword evidence="4" id="KW-1185">Reference proteome</keyword>
<feature type="compositionally biased region" description="Basic and acidic residues" evidence="2">
    <location>
        <begin position="1079"/>
        <end position="1108"/>
    </location>
</feature>
<dbReference type="AlphaFoldDB" id="A0A8H3I269"/>
<gene>
    <name evidence="3" type="ORF">IMSHALPRED_000034</name>
</gene>
<sequence length="1157" mass="126087">MELAGVVGMAGSQEGFGPDLLKYIFVKDQEASDQQPGKTNFWVFNQSHEVMVPGAASAERHEQATEGLSDHTKLGATAVKQTAITDFFSPRPSEPIEDVPVFNGLQSGRKFATPPFITPCPSVRLAEVPAVFQLQAECVVEDYFDPTRPLFEREISKSSSEPSSVETASSPAKVGLESPSPKAHSPVITWQNRSVSDSPNDPTLYGSPGQGSGSSSPSVSGSSKEVPPKTTSSPPATEHIGTSQVEDADKDDAQANAEDFWMEKDKERLEVIANMEKTMAEMEGKLDNTATAFQMASDANHKLQAEFEKKKVYLSQAEEDTDHLVHNLNAAEMNNEQLEKELARSQRDRQYQFDRAEEALLLLAADPTKISVAKILQDKNEAASQNMLQQREMESEIDGLNSQLKERCNSVARLTETVSRVADSDRWKDIKKEMEDLKIRANQLPEELQAAWLECEKWKVKYDSLSEKHEKLVLEHASLEEKYRKVKEFDLKSMQELKRNLMNKAATSQRVLKGCIKRVFERMWRCSLFLETEGFLPFNNEHQTICDEVSELTGEDYQQALNNYYDEHDIRQEFNIYGEGDEEEGDQQGDDEDDYRGDDGGDDGGDDEDWEDDGKDDGGSEGGQDLSNAGQMGNGEPSRPENDKEHDQGYTGNDGKVDPHTSDFAVGPTDTPHDASSAPAPVTTEDANVVSAAAKEAEIQSSLETQAARSERQVSDTGKELQAETDLKTKPVPEDDTSSIKVLKTFPATADSASPARTSTFDAALEQGAVSSIGEGPTQAPETENAAVPQTNEGDVRDESFEDVKGTEGVDDKVEDVFDEETNVNVVETPNNAVSEGNGGGLSHETMYREPAFESKPAEALDPSTLAGDSDRPSAFGTGTKSPSPSLLATPFADSTAKLGERIKAPNPFGASTPAAFHSSSTTSKDNGQNIWKDISFANPGNNPFAFSASSAADLGAKRKQKSPVLKPLSVSKSTEAKAPVFELPGAKQGNESTEAQKGVPAIPKEALCPPRLQDFNFGGNTSPVSFTASSTFFPTQKTQPTSTGMFSSEKEIPPSVTIRPEEYAAEDGVAKGGSSEEDVSKVEDPKDKATEKKALHREETPAEKTPKEAPSPSEPSRSQKRAAKKQQEKAVKKAKQEARNAKTQASRRVQQAMMMR</sequence>
<feature type="compositionally biased region" description="Basic and acidic residues" evidence="2">
    <location>
        <begin position="794"/>
        <end position="811"/>
    </location>
</feature>
<feature type="coiled-coil region" evidence="1">
    <location>
        <begin position="272"/>
        <end position="348"/>
    </location>
</feature>
<feature type="region of interest" description="Disordered" evidence="2">
    <location>
        <begin position="154"/>
        <end position="250"/>
    </location>
</feature>
<evidence type="ECO:0000313" key="4">
    <source>
        <dbReference type="Proteomes" id="UP000664534"/>
    </source>
</evidence>
<feature type="region of interest" description="Disordered" evidence="2">
    <location>
        <begin position="982"/>
        <end position="1157"/>
    </location>
</feature>
<evidence type="ECO:0000256" key="1">
    <source>
        <dbReference type="SAM" id="Coils"/>
    </source>
</evidence>
<dbReference type="OrthoDB" id="5405045at2759"/>
<feature type="compositionally biased region" description="Polar residues" evidence="2">
    <location>
        <begin position="877"/>
        <end position="887"/>
    </location>
</feature>
<feature type="compositionally biased region" description="Low complexity" evidence="2">
    <location>
        <begin position="157"/>
        <end position="170"/>
    </location>
</feature>
<feature type="region of interest" description="Disordered" evidence="2">
    <location>
        <begin position="579"/>
        <end position="740"/>
    </location>
</feature>
<feature type="region of interest" description="Disordered" evidence="2">
    <location>
        <begin position="903"/>
        <end position="932"/>
    </location>
</feature>
<feature type="region of interest" description="Disordered" evidence="2">
    <location>
        <begin position="767"/>
        <end position="811"/>
    </location>
</feature>
<comment type="caution">
    <text evidence="3">The sequence shown here is derived from an EMBL/GenBank/DDBJ whole genome shotgun (WGS) entry which is preliminary data.</text>
</comment>
<dbReference type="Proteomes" id="UP000664534">
    <property type="component" value="Unassembled WGS sequence"/>
</dbReference>
<protein>
    <submittedName>
        <fullName evidence="3">Uncharacterized protein</fullName>
    </submittedName>
</protein>
<dbReference type="EMBL" id="CAJPDT010000001">
    <property type="protein sequence ID" value="CAF9904405.1"/>
    <property type="molecule type" value="Genomic_DNA"/>
</dbReference>
<feature type="compositionally biased region" description="Polar residues" evidence="2">
    <location>
        <begin position="1019"/>
        <end position="1047"/>
    </location>
</feature>
<dbReference type="Gene3D" id="1.10.287.1490">
    <property type="match status" value="1"/>
</dbReference>
<feature type="compositionally biased region" description="Low complexity" evidence="2">
    <location>
        <begin position="213"/>
        <end position="223"/>
    </location>
</feature>
<accession>A0A8H3I269</accession>
<feature type="compositionally biased region" description="Polar residues" evidence="2">
    <location>
        <begin position="188"/>
        <end position="201"/>
    </location>
</feature>
<feature type="compositionally biased region" description="Basic and acidic residues" evidence="2">
    <location>
        <begin position="1126"/>
        <end position="1141"/>
    </location>
</feature>
<evidence type="ECO:0000313" key="3">
    <source>
        <dbReference type="EMBL" id="CAF9904405.1"/>
    </source>
</evidence>
<name>A0A8H3I269_9LECA</name>
<evidence type="ECO:0000256" key="2">
    <source>
        <dbReference type="SAM" id="MobiDB-lite"/>
    </source>
</evidence>
<proteinExistence type="predicted"/>
<organism evidence="3 4">
    <name type="scientific">Imshaugia aleurites</name>
    <dbReference type="NCBI Taxonomy" id="172621"/>
    <lineage>
        <taxon>Eukaryota</taxon>
        <taxon>Fungi</taxon>
        <taxon>Dikarya</taxon>
        <taxon>Ascomycota</taxon>
        <taxon>Pezizomycotina</taxon>
        <taxon>Lecanoromycetes</taxon>
        <taxon>OSLEUM clade</taxon>
        <taxon>Lecanoromycetidae</taxon>
        <taxon>Lecanorales</taxon>
        <taxon>Lecanorineae</taxon>
        <taxon>Parmeliaceae</taxon>
        <taxon>Imshaugia</taxon>
    </lineage>
</organism>
<feature type="compositionally biased region" description="Polar residues" evidence="2">
    <location>
        <begin position="699"/>
        <end position="708"/>
    </location>
</feature>
<feature type="compositionally biased region" description="Acidic residues" evidence="2">
    <location>
        <begin position="579"/>
        <end position="615"/>
    </location>
</feature>
<reference evidence="3" key="1">
    <citation type="submission" date="2021-03" db="EMBL/GenBank/DDBJ databases">
        <authorList>
            <person name="Tagirdzhanova G."/>
        </authorList>
    </citation>
    <scope>NUCLEOTIDE SEQUENCE</scope>
</reference>
<feature type="compositionally biased region" description="Polar residues" evidence="2">
    <location>
        <begin position="229"/>
        <end position="245"/>
    </location>
</feature>
<keyword evidence="1" id="KW-0175">Coiled coil</keyword>
<feature type="compositionally biased region" description="Basic and acidic residues" evidence="2">
    <location>
        <begin position="638"/>
        <end position="648"/>
    </location>
</feature>
<feature type="region of interest" description="Disordered" evidence="2">
    <location>
        <begin position="826"/>
        <end position="845"/>
    </location>
</feature>